<evidence type="ECO:0000313" key="1">
    <source>
        <dbReference type="EMBL" id="SDG04265.1"/>
    </source>
</evidence>
<dbReference type="AlphaFoldDB" id="A0A1G7R0J4"/>
<dbReference type="Proteomes" id="UP000199708">
    <property type="component" value="Unassembled WGS sequence"/>
</dbReference>
<keyword evidence="2" id="KW-1185">Reference proteome</keyword>
<sequence>MEKYRDLHLMPVNFEESLIIACDSSASIGEKEADALKVSPEIVASLAVRVVLMEVLSLNAQPQLLINLFGNEMEPTGSLMLKGIKKELALAGFPKLSLNGSTEENMPTKMTSFGLTLIAKAKQSELKIKQARAGDQIYQVGKPLMGQELLNHFDQIITYQDLYYLLSLGDVISEIVPIGSKGALNEALQIASFNQLKLRADQDQDQFYQSAGPATSLLISVKPGLKNQLLSSFTNIQWVGELY</sequence>
<name>A0A1G7R0J4_9LACT</name>
<organism evidence="1 2">
    <name type="scientific">Facklamia miroungae</name>
    <dbReference type="NCBI Taxonomy" id="120956"/>
    <lineage>
        <taxon>Bacteria</taxon>
        <taxon>Bacillati</taxon>
        <taxon>Bacillota</taxon>
        <taxon>Bacilli</taxon>
        <taxon>Lactobacillales</taxon>
        <taxon>Aerococcaceae</taxon>
        <taxon>Facklamia</taxon>
    </lineage>
</organism>
<dbReference type="EMBL" id="FNCK01000002">
    <property type="protein sequence ID" value="SDG04265.1"/>
    <property type="molecule type" value="Genomic_DNA"/>
</dbReference>
<gene>
    <name evidence="1" type="ORF">SAMN05421791_102293</name>
</gene>
<evidence type="ECO:0000313" key="2">
    <source>
        <dbReference type="Proteomes" id="UP000199708"/>
    </source>
</evidence>
<protein>
    <recommendedName>
        <fullName evidence="3">Alpha-ribazole kinase</fullName>
    </recommendedName>
</protein>
<accession>A0A1G7R0J4</accession>
<reference evidence="1 2" key="1">
    <citation type="submission" date="2016-10" db="EMBL/GenBank/DDBJ databases">
        <authorList>
            <person name="de Groot N.N."/>
        </authorList>
    </citation>
    <scope>NUCLEOTIDE SEQUENCE [LARGE SCALE GENOMIC DNA]</scope>
    <source>
        <strain evidence="1 2">ATCC BAA-466</strain>
    </source>
</reference>
<dbReference type="OrthoDB" id="9805740at2"/>
<dbReference type="STRING" id="120956.SAMN05421791_102293"/>
<proteinExistence type="predicted"/>
<evidence type="ECO:0008006" key="3">
    <source>
        <dbReference type="Google" id="ProtNLM"/>
    </source>
</evidence>
<dbReference type="RefSeq" id="WP_090289368.1">
    <property type="nucleotide sequence ID" value="NZ_FNCK01000002.1"/>
</dbReference>